<evidence type="ECO:0000313" key="3">
    <source>
        <dbReference type="Proteomes" id="UP001200034"/>
    </source>
</evidence>
<evidence type="ECO:0000313" key="2">
    <source>
        <dbReference type="EMBL" id="KAH8372251.1"/>
    </source>
</evidence>
<feature type="chain" id="PRO_5042128869" evidence="1">
    <location>
        <begin position="26"/>
        <end position="71"/>
    </location>
</feature>
<name>A0AAD4K4J9_9MUSC</name>
<sequence>MSVQLQRRWLIVAIAALLTLQLVAASSSAEQEDKPTINYPALFKAYIRLGDALFGEWVPENFNRDFQDYEV</sequence>
<dbReference type="AlphaFoldDB" id="A0AAD4K4J9"/>
<keyword evidence="3" id="KW-1185">Reference proteome</keyword>
<dbReference type="EMBL" id="JAJJHW010002585">
    <property type="protein sequence ID" value="KAH8372251.1"/>
    <property type="molecule type" value="Genomic_DNA"/>
</dbReference>
<protein>
    <submittedName>
        <fullName evidence="2">Uncharacterized protein</fullName>
    </submittedName>
</protein>
<accession>A0AAD4K4J9</accession>
<feature type="signal peptide" evidence="1">
    <location>
        <begin position="1"/>
        <end position="25"/>
    </location>
</feature>
<reference evidence="2" key="1">
    <citation type="journal article" date="2021" name="Mol. Ecol. Resour.">
        <title>Phylogenomic analyses of the genus Drosophila reveals genomic signals of climate adaptation.</title>
        <authorList>
            <person name="Li F."/>
            <person name="Rane R.V."/>
            <person name="Luria V."/>
            <person name="Xiong Z."/>
            <person name="Chen J."/>
            <person name="Li Z."/>
            <person name="Catullo R.A."/>
            <person name="Griffin P.C."/>
            <person name="Schiffer M."/>
            <person name="Pearce S."/>
            <person name="Lee S.F."/>
            <person name="McElroy K."/>
            <person name="Stocker A."/>
            <person name="Shirriffs J."/>
            <person name="Cockerell F."/>
            <person name="Coppin C."/>
            <person name="Sgro C.M."/>
            <person name="Karger A."/>
            <person name="Cain J.W."/>
            <person name="Weber J.A."/>
            <person name="Santpere G."/>
            <person name="Kirschner M.W."/>
            <person name="Hoffmann A.A."/>
            <person name="Oakeshott J.G."/>
            <person name="Zhang G."/>
        </authorList>
    </citation>
    <scope>NUCLEOTIDE SEQUENCE</scope>
    <source>
        <strain evidence="2">BGI-SZ-2011g</strain>
    </source>
</reference>
<gene>
    <name evidence="2" type="ORF">KR093_010767</name>
</gene>
<keyword evidence="1" id="KW-0732">Signal</keyword>
<proteinExistence type="predicted"/>
<organism evidence="2 3">
    <name type="scientific">Drosophila rubida</name>
    <dbReference type="NCBI Taxonomy" id="30044"/>
    <lineage>
        <taxon>Eukaryota</taxon>
        <taxon>Metazoa</taxon>
        <taxon>Ecdysozoa</taxon>
        <taxon>Arthropoda</taxon>
        <taxon>Hexapoda</taxon>
        <taxon>Insecta</taxon>
        <taxon>Pterygota</taxon>
        <taxon>Neoptera</taxon>
        <taxon>Endopterygota</taxon>
        <taxon>Diptera</taxon>
        <taxon>Brachycera</taxon>
        <taxon>Muscomorpha</taxon>
        <taxon>Ephydroidea</taxon>
        <taxon>Drosophilidae</taxon>
        <taxon>Drosophila</taxon>
    </lineage>
</organism>
<evidence type="ECO:0000256" key="1">
    <source>
        <dbReference type="SAM" id="SignalP"/>
    </source>
</evidence>
<comment type="caution">
    <text evidence="2">The sequence shown here is derived from an EMBL/GenBank/DDBJ whole genome shotgun (WGS) entry which is preliminary data.</text>
</comment>
<dbReference type="Proteomes" id="UP001200034">
    <property type="component" value="Unassembled WGS sequence"/>
</dbReference>